<protein>
    <submittedName>
        <fullName evidence="2">Uncharacterized protein</fullName>
    </submittedName>
</protein>
<evidence type="ECO:0000313" key="2">
    <source>
        <dbReference type="EMBL" id="CAE0729265.1"/>
    </source>
</evidence>
<reference evidence="2" key="1">
    <citation type="submission" date="2021-01" db="EMBL/GenBank/DDBJ databases">
        <authorList>
            <person name="Corre E."/>
            <person name="Pelletier E."/>
            <person name="Niang G."/>
            <person name="Scheremetjew M."/>
            <person name="Finn R."/>
            <person name="Kale V."/>
            <person name="Holt S."/>
            <person name="Cochrane G."/>
            <person name="Meng A."/>
            <person name="Brown T."/>
            <person name="Cohen L."/>
        </authorList>
    </citation>
    <scope>NUCLEOTIDE SEQUENCE</scope>
    <source>
        <strain evidence="2">10249 10 AB</strain>
    </source>
</reference>
<organism evidence="2">
    <name type="scientific">Pseudo-nitzschia australis</name>
    <dbReference type="NCBI Taxonomy" id="44445"/>
    <lineage>
        <taxon>Eukaryota</taxon>
        <taxon>Sar</taxon>
        <taxon>Stramenopiles</taxon>
        <taxon>Ochrophyta</taxon>
        <taxon>Bacillariophyta</taxon>
        <taxon>Bacillariophyceae</taxon>
        <taxon>Bacillariophycidae</taxon>
        <taxon>Bacillariales</taxon>
        <taxon>Bacillariaceae</taxon>
        <taxon>Pseudo-nitzschia</taxon>
    </lineage>
</organism>
<feature type="compositionally biased region" description="Gly residues" evidence="1">
    <location>
        <begin position="88"/>
        <end position="97"/>
    </location>
</feature>
<proteinExistence type="predicted"/>
<accession>A0A7S4AX84</accession>
<name>A0A7S4AX84_9STRA</name>
<feature type="region of interest" description="Disordered" evidence="1">
    <location>
        <begin position="74"/>
        <end position="106"/>
    </location>
</feature>
<sequence length="495" mass="56664">MAKDSRTPDDYFTLGKSDRQRYDNQALDRIIATLMIQGCKYPSLRHWLVNHQLASGDDSAYPKTANNSARLIDNGTWGEEQGAPNGNNGKGNGGNNGNGKRQNQRSNNQEAVGLHVHYDSKQEEEPDDDDHYKHIMATINRTGVKHRNSFEPIETEDEFDDESMCEIVGAITAVQDRLVNIPEEDHYHLVDNESKTYDDIRNLADRKHGMSISERHEMECEYLTGGGMEHGFGCDFHPQLYPKEEQEHARRSAFPSSPNNESVVSLQVLLHRLNMLINDGYCAEAMQYDLKAIGVTSVSELYNIMTKGGNVDYDTMTKKFNKNGLPRLKDKTIIYMRGMAMWMQQRYDCDHEYYLQMAAIMDEENQHAVGGLIAHQDPSVYESTKCDETNYMGHDTNRVIQGVRDYNAKKNGSLDEYLDHHTTMAGMMRTTIKLREPFMLPLNIFNMDSHLKKMLETTEEERAEADDVFKCAFPDSHPYVDPTDEASQRLFQDFH</sequence>
<evidence type="ECO:0000256" key="1">
    <source>
        <dbReference type="SAM" id="MobiDB-lite"/>
    </source>
</evidence>
<dbReference type="AlphaFoldDB" id="A0A7S4AX84"/>
<gene>
    <name evidence="2" type="ORF">PAUS00366_LOCUS22050</name>
</gene>
<dbReference type="EMBL" id="HBIX01033704">
    <property type="protein sequence ID" value="CAE0729265.1"/>
    <property type="molecule type" value="Transcribed_RNA"/>
</dbReference>